<organism evidence="2 3">
    <name type="scientific">Portunus trituberculatus</name>
    <name type="common">Swimming crab</name>
    <name type="synonym">Neptunus trituberculatus</name>
    <dbReference type="NCBI Taxonomy" id="210409"/>
    <lineage>
        <taxon>Eukaryota</taxon>
        <taxon>Metazoa</taxon>
        <taxon>Ecdysozoa</taxon>
        <taxon>Arthropoda</taxon>
        <taxon>Crustacea</taxon>
        <taxon>Multicrustacea</taxon>
        <taxon>Malacostraca</taxon>
        <taxon>Eumalacostraca</taxon>
        <taxon>Eucarida</taxon>
        <taxon>Decapoda</taxon>
        <taxon>Pleocyemata</taxon>
        <taxon>Brachyura</taxon>
        <taxon>Eubrachyura</taxon>
        <taxon>Portunoidea</taxon>
        <taxon>Portunidae</taxon>
        <taxon>Portuninae</taxon>
        <taxon>Portunus</taxon>
    </lineage>
</organism>
<reference evidence="2 3" key="1">
    <citation type="submission" date="2019-05" db="EMBL/GenBank/DDBJ databases">
        <title>Another draft genome of Portunus trituberculatus and its Hox gene families provides insights of decapod evolution.</title>
        <authorList>
            <person name="Jeong J.-H."/>
            <person name="Song I."/>
            <person name="Kim S."/>
            <person name="Choi T."/>
            <person name="Kim D."/>
            <person name="Ryu S."/>
            <person name="Kim W."/>
        </authorList>
    </citation>
    <scope>NUCLEOTIDE SEQUENCE [LARGE SCALE GENOMIC DNA]</scope>
    <source>
        <tissue evidence="2">Muscle</tissue>
    </source>
</reference>
<evidence type="ECO:0000313" key="2">
    <source>
        <dbReference type="EMBL" id="MPC44953.1"/>
    </source>
</evidence>
<evidence type="ECO:0000313" key="3">
    <source>
        <dbReference type="Proteomes" id="UP000324222"/>
    </source>
</evidence>
<dbReference type="Proteomes" id="UP000324222">
    <property type="component" value="Unassembled WGS sequence"/>
</dbReference>
<evidence type="ECO:0000256" key="1">
    <source>
        <dbReference type="SAM" id="MobiDB-lite"/>
    </source>
</evidence>
<protein>
    <submittedName>
        <fullName evidence="2">Uncharacterized protein</fullName>
    </submittedName>
</protein>
<dbReference type="AlphaFoldDB" id="A0A5B7FIJ0"/>
<keyword evidence="3" id="KW-1185">Reference proteome</keyword>
<dbReference type="EMBL" id="VSRR010006505">
    <property type="protein sequence ID" value="MPC44953.1"/>
    <property type="molecule type" value="Genomic_DNA"/>
</dbReference>
<comment type="caution">
    <text evidence="2">The sequence shown here is derived from an EMBL/GenBank/DDBJ whole genome shotgun (WGS) entry which is preliminary data.</text>
</comment>
<proteinExistence type="predicted"/>
<name>A0A5B7FIJ0_PORTR</name>
<sequence length="60" mass="6600">MQKQIMAYVAPKKIVPGPSITRYTRTLRLIQEFRPAKVTPAPLPPSATSSPLPDPMNILA</sequence>
<gene>
    <name evidence="2" type="ORF">E2C01_038635</name>
</gene>
<accession>A0A5B7FIJ0</accession>
<feature type="region of interest" description="Disordered" evidence="1">
    <location>
        <begin position="38"/>
        <end position="60"/>
    </location>
</feature>